<accession>A0A4P6JRM3</accession>
<proteinExistence type="predicted"/>
<feature type="transmembrane region" description="Helical" evidence="1">
    <location>
        <begin position="113"/>
        <end position="133"/>
    </location>
</feature>
<organism evidence="2 3">
    <name type="scientific">Ktedonosporobacter rubrisoli</name>
    <dbReference type="NCBI Taxonomy" id="2509675"/>
    <lineage>
        <taxon>Bacteria</taxon>
        <taxon>Bacillati</taxon>
        <taxon>Chloroflexota</taxon>
        <taxon>Ktedonobacteria</taxon>
        <taxon>Ktedonobacterales</taxon>
        <taxon>Ktedonosporobacteraceae</taxon>
        <taxon>Ktedonosporobacter</taxon>
    </lineage>
</organism>
<evidence type="ECO:0000313" key="2">
    <source>
        <dbReference type="EMBL" id="QBD78004.1"/>
    </source>
</evidence>
<feature type="transmembrane region" description="Helical" evidence="1">
    <location>
        <begin position="73"/>
        <end position="93"/>
    </location>
</feature>
<evidence type="ECO:0000313" key="3">
    <source>
        <dbReference type="Proteomes" id="UP000290365"/>
    </source>
</evidence>
<keyword evidence="1" id="KW-1133">Transmembrane helix</keyword>
<feature type="transmembrane region" description="Helical" evidence="1">
    <location>
        <begin position="145"/>
        <end position="168"/>
    </location>
</feature>
<dbReference type="EMBL" id="CP035758">
    <property type="protein sequence ID" value="QBD78004.1"/>
    <property type="molecule type" value="Genomic_DNA"/>
</dbReference>
<dbReference type="Proteomes" id="UP000290365">
    <property type="component" value="Chromosome"/>
</dbReference>
<keyword evidence="3" id="KW-1185">Reference proteome</keyword>
<reference evidence="2 3" key="1">
    <citation type="submission" date="2019-01" db="EMBL/GenBank/DDBJ databases">
        <title>Ktedonosporobacter rubrisoli SCAWS-G2.</title>
        <authorList>
            <person name="Huang Y."/>
            <person name="Yan B."/>
        </authorList>
    </citation>
    <scope>NUCLEOTIDE SEQUENCE [LARGE SCALE GENOMIC DNA]</scope>
    <source>
        <strain evidence="2 3">SCAWS-G2</strain>
    </source>
</reference>
<dbReference type="KEGG" id="kbs:EPA93_19185"/>
<evidence type="ECO:0000256" key="1">
    <source>
        <dbReference type="SAM" id="Phobius"/>
    </source>
</evidence>
<dbReference type="AlphaFoldDB" id="A0A4P6JRM3"/>
<sequence>MSALRNLFPGFGRRIANFFSWKGGQGIHQAGQQGSPLDMTPPTAEQLMQAAMADAMQSTDTTDTGVEKGFYELLAIICYIGPFVIALMVGTWIGDGLSVLTHANEGDSLLYRWISMFVESFVPVMSTACARAVKRTQVDQGAMGMMIASLACFIVLGIGSAAAQWFIYTAPYGSNVPMSIAVVSLFKGVAPIIADVGAGVYLSLHGYKSLKKKLAQLDERAEAVQKIFQKQAAIIDQSEKQRKEREDADAERARRSRKEEMIDRVYEMMGDSFVGAMENYLALGQGSVNGNGSRQQRTGY</sequence>
<protein>
    <submittedName>
        <fullName evidence="2">Uncharacterized protein</fullName>
    </submittedName>
</protein>
<name>A0A4P6JRM3_KTERU</name>
<gene>
    <name evidence="2" type="ORF">EPA93_19185</name>
</gene>
<feature type="transmembrane region" description="Helical" evidence="1">
    <location>
        <begin position="180"/>
        <end position="204"/>
    </location>
</feature>
<dbReference type="RefSeq" id="WP_129889057.1">
    <property type="nucleotide sequence ID" value="NZ_CP035758.1"/>
</dbReference>
<keyword evidence="1" id="KW-0812">Transmembrane</keyword>
<keyword evidence="1" id="KW-0472">Membrane</keyword>